<evidence type="ECO:0000313" key="1">
    <source>
        <dbReference type="EMBL" id="KAJ0195139.1"/>
    </source>
</evidence>
<sequence length="102" mass="12085">MKRRYYSIVEYSATWACEFFSIPHESYWPVTTIQRMLLNSELKRKEKCRPRSIRLQNGINIKEGKKIFVESVGSLVIIRIHVLPNQEKDLLIHNCVYSSRIS</sequence>
<dbReference type="EMBL" id="NBSK02000007">
    <property type="protein sequence ID" value="KAJ0195139.1"/>
    <property type="molecule type" value="Genomic_DNA"/>
</dbReference>
<dbReference type="Proteomes" id="UP000235145">
    <property type="component" value="Unassembled WGS sequence"/>
</dbReference>
<protein>
    <submittedName>
        <fullName evidence="1">Uncharacterized protein</fullName>
    </submittedName>
</protein>
<keyword evidence="2" id="KW-1185">Reference proteome</keyword>
<comment type="caution">
    <text evidence="1">The sequence shown here is derived from an EMBL/GenBank/DDBJ whole genome shotgun (WGS) entry which is preliminary data.</text>
</comment>
<proteinExistence type="predicted"/>
<gene>
    <name evidence="1" type="ORF">LSAT_V11C700387710</name>
</gene>
<name>A0A9R1X1X3_LACSA</name>
<dbReference type="AlphaFoldDB" id="A0A9R1X1X3"/>
<evidence type="ECO:0000313" key="2">
    <source>
        <dbReference type="Proteomes" id="UP000235145"/>
    </source>
</evidence>
<organism evidence="1 2">
    <name type="scientific">Lactuca sativa</name>
    <name type="common">Garden lettuce</name>
    <dbReference type="NCBI Taxonomy" id="4236"/>
    <lineage>
        <taxon>Eukaryota</taxon>
        <taxon>Viridiplantae</taxon>
        <taxon>Streptophyta</taxon>
        <taxon>Embryophyta</taxon>
        <taxon>Tracheophyta</taxon>
        <taxon>Spermatophyta</taxon>
        <taxon>Magnoliopsida</taxon>
        <taxon>eudicotyledons</taxon>
        <taxon>Gunneridae</taxon>
        <taxon>Pentapetalae</taxon>
        <taxon>asterids</taxon>
        <taxon>campanulids</taxon>
        <taxon>Asterales</taxon>
        <taxon>Asteraceae</taxon>
        <taxon>Cichorioideae</taxon>
        <taxon>Cichorieae</taxon>
        <taxon>Lactucinae</taxon>
        <taxon>Lactuca</taxon>
    </lineage>
</organism>
<reference evidence="1 2" key="1">
    <citation type="journal article" date="2017" name="Nat. Commun.">
        <title>Genome assembly with in vitro proximity ligation data and whole-genome triplication in lettuce.</title>
        <authorList>
            <person name="Reyes-Chin-Wo S."/>
            <person name="Wang Z."/>
            <person name="Yang X."/>
            <person name="Kozik A."/>
            <person name="Arikit S."/>
            <person name="Song C."/>
            <person name="Xia L."/>
            <person name="Froenicke L."/>
            <person name="Lavelle D.O."/>
            <person name="Truco M.J."/>
            <person name="Xia R."/>
            <person name="Zhu S."/>
            <person name="Xu C."/>
            <person name="Xu H."/>
            <person name="Xu X."/>
            <person name="Cox K."/>
            <person name="Korf I."/>
            <person name="Meyers B.C."/>
            <person name="Michelmore R.W."/>
        </authorList>
    </citation>
    <scope>NUCLEOTIDE SEQUENCE [LARGE SCALE GENOMIC DNA]</scope>
    <source>
        <strain evidence="2">cv. Salinas</strain>
        <tissue evidence="1">Seedlings</tissue>
    </source>
</reference>
<accession>A0A9R1X1X3</accession>